<name>A0A372IJJ1_9BACT</name>
<dbReference type="Gene3D" id="2.40.10.500">
    <property type="match status" value="1"/>
</dbReference>
<feature type="domain" description="Bacterial Ig-like" evidence="2">
    <location>
        <begin position="610"/>
        <end position="699"/>
    </location>
</feature>
<feature type="transmembrane region" description="Helical" evidence="1">
    <location>
        <begin position="1856"/>
        <end position="1875"/>
    </location>
</feature>
<feature type="domain" description="MBG" evidence="3">
    <location>
        <begin position="1516"/>
        <end position="1593"/>
    </location>
</feature>
<dbReference type="PANTHER" id="PTHR13833:SF71">
    <property type="entry name" value="NHL DOMAIN-CONTAINING PROTEIN"/>
    <property type="match status" value="1"/>
</dbReference>
<keyword evidence="1" id="KW-0472">Membrane</keyword>
<proteinExistence type="predicted"/>
<evidence type="ECO:0000313" key="5">
    <source>
        <dbReference type="EMBL" id="RFU14909.1"/>
    </source>
</evidence>
<keyword evidence="1" id="KW-1133">Transmembrane helix</keyword>
<accession>A0A372IJJ1</accession>
<comment type="caution">
    <text evidence="5">The sequence shown here is derived from an EMBL/GenBank/DDBJ whole genome shotgun (WGS) entry which is preliminary data.</text>
</comment>
<dbReference type="PANTHER" id="PTHR13833">
    <property type="match status" value="1"/>
</dbReference>
<dbReference type="Pfam" id="PF18676">
    <property type="entry name" value="MBG_2"/>
    <property type="match status" value="3"/>
</dbReference>
<evidence type="ECO:0000256" key="1">
    <source>
        <dbReference type="SAM" id="Phobius"/>
    </source>
</evidence>
<dbReference type="NCBIfam" id="NF012200">
    <property type="entry name" value="choice_anch_D"/>
    <property type="match status" value="2"/>
</dbReference>
<protein>
    <submittedName>
        <fullName evidence="5">Choice-of-anchor D domain-containing protein</fullName>
    </submittedName>
</protein>
<gene>
    <name evidence="5" type="ORF">D0Y96_19030</name>
</gene>
<dbReference type="Gene3D" id="2.120.10.30">
    <property type="entry name" value="TolB, C-terminal domain"/>
    <property type="match status" value="4"/>
</dbReference>
<feature type="domain" description="MBG" evidence="3">
    <location>
        <begin position="1346"/>
        <end position="1428"/>
    </location>
</feature>
<evidence type="ECO:0000259" key="2">
    <source>
        <dbReference type="Pfam" id="PF16640"/>
    </source>
</evidence>
<sequence length="1954" mass="196013">MTLRETDSEPTIRYAFEGKRNMQHQMMRGFMTRRTASITGFPVYLRILLLVLTLAWLPAGAQQLAMDPGFATAVIPANTTRSIVSKPDYTGPASGYHAYGPTAGTFDSSGNLYFMDHGTIHVIASGNDPIPVLSNSGQPNYVASPVADYIYEVGGTGTNDPTVGAGCTVTGNAIGNGCYATLAWIGNGPGALSVDSRGNVFVADQDDTEIRVIYAKGTIPNLPANPIVGMIYAIAGNGTTGNAGDAGPGLSAELKEPVALTLDTSNNVYIADAAANAIRVLYSGQGNVIGLPSSPQAGYLYTIVGQLGSGCTNSGANGPDDCGDYGPANQALLSDPQGVHLDPSGNLYISDTEDHRLRAVYAGGNLPGVSNPEAGSIYTVAGTSSYPSSVIVEGSQASQTAVLPLAVTIDAAGNIYFAEQSTQTIQRIDANGIINLAMGGAQLNNPSPVFCSGTTDNLGDGCPSSQVFFESMAGVFLDPAGNLYGNDNQGVAMHKSSLSATSLNFTESVGFTTSQTMTLYNNGAQPLQFSGLTVSPDFAQVPTGSSDCGGSTMLAPATSCTVQIGYTAPTAGTNTGTLAIASNATNAASGINTITLTGTATQDTTSTAFTVSTTLANVNQPVTFTATVSGQYGSTVTPTGTVTFLNGTTTLGTAQVGSNGVATLTTSSLAAGSYSSVYASYGGDSNCQPSASYVHALTISATPVPVVTLTASAPTIGQGAALTLTATVAAYTGSTVPTGTVTFQDGSAVLGSVTLNGGSAAFSVSSLPVGANTLYASYSGNSAFAAALSTGVSVQVTSGAPQAMLTPGIISTVGGGIFAGSVNADNNGNIYYYNSSNNAGLYVIASGKGIIPGVSNPIAGTTYLVALSSCTNSSSNPCNVPGPAVNAGIGGVYDVTADAASNLYILSTDGIFRIDARTDNITVINPTPTPAVGNAPTSAPALSDSLTYLYADNGGDLYISDYNNADIVRVDAITGVMTVVAGIPGSYCSSLTTACGDGGPATSAALFFAPSLYMDASGNLYMLDLNAVRKIDAKTGIIHTIAGTFGIACYSGNCGDGGPATQALFNFPGGIVGDAGGNLYIADQQDWAVRKIDPQGNISTIAGTILQQGNSGDNGLATSADLYYPYLIAFDAQGNLYIQESNDGYLREVTGAATAFNYTAAAAGPAYTQTVTVTNTTGAPLHITGLTIPSSLSDFVQQPSGSGNDCTGTETLAPGGFCQIGLAFFPQEGGAVTGSLNIADDSSNATGGSNVISLSGTAPTGNQSNQITFGSLPDLTYGTKPITLSATATSGQPVTFSVAGPATLANNTLIINGAGKITVTAYQFGNETYAPAQSIPQSFTVAQAPLTVTANSFSCQAGQIAACLTANPLSYQVTGFVNGDTQTVVSGTAALATTVTAGSAAGSYPVTFTTQELTAQNYSFTYVPGSVTVTGGEAQNITFGSLSNVTYGAATVALNATATSGLQPVYTVTGPAVVAGSILTVTGAGVVTVTAEQPGNGTYAAAAPVSQSFVVNKAMLTVTANDQTMAKGTTPGNFTYTITGLVNGDPSSVVSGAPAFTTNAGPSSALGPQTLYVAQGTLAAANYNFNFVNGVITVVAGTAQTITFTPVPTLTYGVGPVSLKASSTSGLPVSFTVTGPATLTGSSLNITGAGAVTVTATQQGQGAYAAAVPVAQTITVAPAVLTVTANNVSRPTNVMNPAFTATITGFVNGDNSSVVGGFPLFATTAVPGSPAGTYPITVAQGILGAVNYTFTLAPGTLTVTGGGPVPDFAISANPQVLTILPGQTGQTTLTLTPVNYFQGSVSVSCGTLPANMSCIFTPSAFSVDGTGMPATITLTVNTNAGAQLVGALVPGGNSRLLQAAIFWLPGGLTGLLIAFNRRRFGKHTRVLYGLVFLVLFCGMAGSLTGCGGGSLTAHSQYAASGTSTVTLTGVGTSTNLTGTESHAVNLTVTVEGLQ</sequence>
<dbReference type="EMBL" id="QVQT01000008">
    <property type="protein sequence ID" value="RFU14909.1"/>
    <property type="molecule type" value="Genomic_DNA"/>
</dbReference>
<feature type="domain" description="MBG" evidence="3">
    <location>
        <begin position="1681"/>
        <end position="1758"/>
    </location>
</feature>
<evidence type="ECO:0000313" key="6">
    <source>
        <dbReference type="Proteomes" id="UP000264702"/>
    </source>
</evidence>
<reference evidence="5 6" key="1">
    <citation type="submission" date="2018-08" db="EMBL/GenBank/DDBJ databases">
        <title>Acidipila sp. 4G-K13, an acidobacterium isolated from forest soil.</title>
        <authorList>
            <person name="Gao Z.-H."/>
            <person name="Qiu L.-H."/>
        </authorList>
    </citation>
    <scope>NUCLEOTIDE SEQUENCE [LARGE SCALE GENOMIC DNA]</scope>
    <source>
        <strain evidence="5 6">4G-K13</strain>
    </source>
</reference>
<dbReference type="Pfam" id="PF25021">
    <property type="entry name" value="TEN_NHL"/>
    <property type="match status" value="1"/>
</dbReference>
<feature type="domain" description="Bacterial Ig-like" evidence="2">
    <location>
        <begin position="709"/>
        <end position="797"/>
    </location>
</feature>
<evidence type="ECO:0000259" key="4">
    <source>
        <dbReference type="Pfam" id="PF25021"/>
    </source>
</evidence>
<keyword evidence="1" id="KW-0812">Transmembrane</keyword>
<dbReference type="SUPFAM" id="SSF63829">
    <property type="entry name" value="Calcium-dependent phosphotriesterase"/>
    <property type="match status" value="1"/>
</dbReference>
<dbReference type="Gene3D" id="2.60.40.10">
    <property type="entry name" value="Immunoglobulins"/>
    <property type="match status" value="4"/>
</dbReference>
<dbReference type="SUPFAM" id="SSF63825">
    <property type="entry name" value="YWTD domain"/>
    <property type="match status" value="1"/>
</dbReference>
<feature type="transmembrane region" description="Helical" evidence="1">
    <location>
        <begin position="1887"/>
        <end position="1905"/>
    </location>
</feature>
<feature type="domain" description="Teneurin NHL" evidence="4">
    <location>
        <begin position="882"/>
        <end position="1045"/>
    </location>
</feature>
<dbReference type="InterPro" id="IPR041286">
    <property type="entry name" value="MBG_2"/>
</dbReference>
<dbReference type="InterPro" id="IPR056822">
    <property type="entry name" value="TEN_NHL"/>
</dbReference>
<keyword evidence="6" id="KW-1185">Reference proteome</keyword>
<dbReference type="Proteomes" id="UP000264702">
    <property type="component" value="Unassembled WGS sequence"/>
</dbReference>
<dbReference type="InterPro" id="IPR011042">
    <property type="entry name" value="6-blade_b-propeller_TolB-like"/>
</dbReference>
<organism evidence="5 6">
    <name type="scientific">Paracidobacterium acidisoli</name>
    <dbReference type="NCBI Taxonomy" id="2303751"/>
    <lineage>
        <taxon>Bacteria</taxon>
        <taxon>Pseudomonadati</taxon>
        <taxon>Acidobacteriota</taxon>
        <taxon>Terriglobia</taxon>
        <taxon>Terriglobales</taxon>
        <taxon>Acidobacteriaceae</taxon>
        <taxon>Paracidobacterium</taxon>
    </lineage>
</organism>
<dbReference type="InterPro" id="IPR013783">
    <property type="entry name" value="Ig-like_fold"/>
</dbReference>
<evidence type="ECO:0000259" key="3">
    <source>
        <dbReference type="Pfam" id="PF18676"/>
    </source>
</evidence>
<dbReference type="Pfam" id="PF16640">
    <property type="entry name" value="Big_3_5"/>
    <property type="match status" value="2"/>
</dbReference>
<dbReference type="InterPro" id="IPR032109">
    <property type="entry name" value="Big_3_5"/>
</dbReference>
<dbReference type="Gene3D" id="3.30.160.710">
    <property type="match status" value="2"/>
</dbReference>